<dbReference type="GO" id="GO:0006906">
    <property type="term" value="P:vesicle fusion"/>
    <property type="evidence" value="ECO:0007669"/>
    <property type="project" value="TreeGrafter"/>
</dbReference>
<dbReference type="InterPro" id="IPR006011">
    <property type="entry name" value="Syntaxin_N"/>
</dbReference>
<dbReference type="Pfam" id="PF00804">
    <property type="entry name" value="Syntaxin"/>
    <property type="match status" value="1"/>
</dbReference>
<proteinExistence type="inferred from homology"/>
<comment type="similarity">
    <text evidence="1">Belongs to the syntaxin family.</text>
</comment>
<gene>
    <name evidence="6" type="ORF">KI387_016585</name>
</gene>
<dbReference type="PANTHER" id="PTHR19957:SF251">
    <property type="entry name" value="SYNTAXIN-RELATED PROTEIN KNOLLE"/>
    <property type="match status" value="1"/>
</dbReference>
<dbReference type="SMART" id="SM00397">
    <property type="entry name" value="t_SNARE"/>
    <property type="match status" value="1"/>
</dbReference>
<dbReference type="InterPro" id="IPR045242">
    <property type="entry name" value="Syntaxin"/>
</dbReference>
<protein>
    <recommendedName>
        <fullName evidence="5">t-SNARE coiled-coil homology domain-containing protein</fullName>
    </recommendedName>
</protein>
<dbReference type="CDD" id="cd00179">
    <property type="entry name" value="SynN"/>
    <property type="match status" value="1"/>
</dbReference>
<dbReference type="FunFam" id="1.20.58.70:FF:000003">
    <property type="entry name" value="Qa-SNARE, Sso1/Syntaxin1-type, SYP12A-group"/>
    <property type="match status" value="1"/>
</dbReference>
<dbReference type="PANTHER" id="PTHR19957">
    <property type="entry name" value="SYNTAXIN"/>
    <property type="match status" value="1"/>
</dbReference>
<keyword evidence="3" id="KW-0653">Protein transport</keyword>
<organism evidence="6 7">
    <name type="scientific">Taxus chinensis</name>
    <name type="common">Chinese yew</name>
    <name type="synonym">Taxus wallichiana var. chinensis</name>
    <dbReference type="NCBI Taxonomy" id="29808"/>
    <lineage>
        <taxon>Eukaryota</taxon>
        <taxon>Viridiplantae</taxon>
        <taxon>Streptophyta</taxon>
        <taxon>Embryophyta</taxon>
        <taxon>Tracheophyta</taxon>
        <taxon>Spermatophyta</taxon>
        <taxon>Pinopsida</taxon>
        <taxon>Pinidae</taxon>
        <taxon>Conifers II</taxon>
        <taxon>Cupressales</taxon>
        <taxon>Taxaceae</taxon>
        <taxon>Taxus</taxon>
    </lineage>
</organism>
<dbReference type="EMBL" id="JAHRHJ020000003">
    <property type="protein sequence ID" value="KAH9321946.1"/>
    <property type="molecule type" value="Genomic_DNA"/>
</dbReference>
<evidence type="ECO:0000313" key="6">
    <source>
        <dbReference type="EMBL" id="KAH9321946.1"/>
    </source>
</evidence>
<evidence type="ECO:0000256" key="2">
    <source>
        <dbReference type="ARBA" id="ARBA00022448"/>
    </source>
</evidence>
<dbReference type="GO" id="GO:0012505">
    <property type="term" value="C:endomembrane system"/>
    <property type="evidence" value="ECO:0007669"/>
    <property type="project" value="TreeGrafter"/>
</dbReference>
<evidence type="ECO:0000256" key="4">
    <source>
        <dbReference type="SAM" id="MobiDB-lite"/>
    </source>
</evidence>
<reference evidence="6 7" key="1">
    <citation type="journal article" date="2021" name="Nat. Plants">
        <title>The Taxus genome provides insights into paclitaxel biosynthesis.</title>
        <authorList>
            <person name="Xiong X."/>
            <person name="Gou J."/>
            <person name="Liao Q."/>
            <person name="Li Y."/>
            <person name="Zhou Q."/>
            <person name="Bi G."/>
            <person name="Li C."/>
            <person name="Du R."/>
            <person name="Wang X."/>
            <person name="Sun T."/>
            <person name="Guo L."/>
            <person name="Liang H."/>
            <person name="Lu P."/>
            <person name="Wu Y."/>
            <person name="Zhang Z."/>
            <person name="Ro D.K."/>
            <person name="Shang Y."/>
            <person name="Huang S."/>
            <person name="Yan J."/>
        </authorList>
    </citation>
    <scope>NUCLEOTIDE SEQUENCE [LARGE SCALE GENOMIC DNA]</scope>
    <source>
        <strain evidence="6">Ta-2019</strain>
    </source>
</reference>
<evidence type="ECO:0000313" key="7">
    <source>
        <dbReference type="Proteomes" id="UP000824469"/>
    </source>
</evidence>
<dbReference type="PROSITE" id="PS50192">
    <property type="entry name" value="T_SNARE"/>
    <property type="match status" value="1"/>
</dbReference>
<dbReference type="FunFam" id="1.20.5.110:FF:000008">
    <property type="entry name" value="Syntaxin 132"/>
    <property type="match status" value="1"/>
</dbReference>
<dbReference type="GO" id="GO:0006886">
    <property type="term" value="P:intracellular protein transport"/>
    <property type="evidence" value="ECO:0007669"/>
    <property type="project" value="TreeGrafter"/>
</dbReference>
<feature type="non-terminal residue" evidence="6">
    <location>
        <position position="1"/>
    </location>
</feature>
<dbReference type="SMART" id="SM00503">
    <property type="entry name" value="SynN"/>
    <property type="match status" value="1"/>
</dbReference>
<evidence type="ECO:0000259" key="5">
    <source>
        <dbReference type="PROSITE" id="PS50192"/>
    </source>
</evidence>
<dbReference type="AlphaFoldDB" id="A0AA38GF41"/>
<name>A0AA38GF41_TAXCH</name>
<dbReference type="Proteomes" id="UP000824469">
    <property type="component" value="Unassembled WGS sequence"/>
</dbReference>
<feature type="compositionally biased region" description="Basic and acidic residues" evidence="4">
    <location>
        <begin position="1"/>
        <end position="13"/>
    </location>
</feature>
<dbReference type="GO" id="GO:0005886">
    <property type="term" value="C:plasma membrane"/>
    <property type="evidence" value="ECO:0007669"/>
    <property type="project" value="TreeGrafter"/>
</dbReference>
<dbReference type="GO" id="GO:0031201">
    <property type="term" value="C:SNARE complex"/>
    <property type="evidence" value="ECO:0007669"/>
    <property type="project" value="TreeGrafter"/>
</dbReference>
<comment type="caution">
    <text evidence="6">The sequence shown here is derived from an EMBL/GenBank/DDBJ whole genome shotgun (WGS) entry which is preliminary data.</text>
</comment>
<evidence type="ECO:0000256" key="1">
    <source>
        <dbReference type="ARBA" id="ARBA00009063"/>
    </source>
</evidence>
<dbReference type="Gene3D" id="1.20.58.70">
    <property type="match status" value="1"/>
</dbReference>
<dbReference type="SUPFAM" id="SSF47661">
    <property type="entry name" value="t-snare proteins"/>
    <property type="match status" value="1"/>
</dbReference>
<dbReference type="InterPro" id="IPR010989">
    <property type="entry name" value="SNARE"/>
</dbReference>
<feature type="region of interest" description="Disordered" evidence="4">
    <location>
        <begin position="1"/>
        <end position="23"/>
    </location>
</feature>
<dbReference type="CDD" id="cd15848">
    <property type="entry name" value="SNARE_syntaxin1-like"/>
    <property type="match status" value="1"/>
</dbReference>
<dbReference type="InterPro" id="IPR000727">
    <property type="entry name" value="T_SNARE_dom"/>
</dbReference>
<dbReference type="Gene3D" id="1.20.5.110">
    <property type="match status" value="1"/>
</dbReference>
<dbReference type="GO" id="GO:0048278">
    <property type="term" value="P:vesicle docking"/>
    <property type="evidence" value="ECO:0007669"/>
    <property type="project" value="TreeGrafter"/>
</dbReference>
<dbReference type="OMA" id="IEYHVTH"/>
<dbReference type="GO" id="GO:0006887">
    <property type="term" value="P:exocytosis"/>
    <property type="evidence" value="ECO:0007669"/>
    <property type="project" value="TreeGrafter"/>
</dbReference>
<dbReference type="GO" id="GO:0005484">
    <property type="term" value="F:SNAP receptor activity"/>
    <property type="evidence" value="ECO:0007669"/>
    <property type="project" value="TreeGrafter"/>
</dbReference>
<keyword evidence="2" id="KW-0813">Transport</keyword>
<feature type="non-terminal residue" evidence="6">
    <location>
        <position position="262"/>
    </location>
</feature>
<keyword evidence="7" id="KW-1185">Reference proteome</keyword>
<sequence>YADHKRESMRDLEAGGDMEMTASGDDTNLGKFFEEVDDIKKDMEAIQLLFVKMQSANEESKTVHKAKDLKALRDQMDKDVKEVLTKCRVVKINLEALDKTNVESRRLSGCGEGTSTDRTRITITVSLRKKLKDLMGEFQVLRQNIREEYKDVIERRFYTITGQHADEDAIEKIISTGESERVLQKAIQEQGRGRILETIHEIQERHYAVKDIERNLLELHQLLLDMSVLVQAQGEQLNDIEYHVTHAANYVERGTKKLQTAK</sequence>
<evidence type="ECO:0000256" key="3">
    <source>
        <dbReference type="ARBA" id="ARBA00022927"/>
    </source>
</evidence>
<dbReference type="GO" id="GO:0000149">
    <property type="term" value="F:SNARE binding"/>
    <property type="evidence" value="ECO:0007669"/>
    <property type="project" value="TreeGrafter"/>
</dbReference>
<accession>A0AA38GF41</accession>
<feature type="domain" description="T-SNARE coiled-coil homology" evidence="5">
    <location>
        <begin position="199"/>
        <end position="261"/>
    </location>
</feature>